<keyword evidence="8" id="KW-1185">Reference proteome</keyword>
<evidence type="ECO:0000256" key="5">
    <source>
        <dbReference type="PROSITE-ProRule" id="PRU00708"/>
    </source>
</evidence>
<feature type="compositionally biased region" description="Polar residues" evidence="6">
    <location>
        <begin position="960"/>
        <end position="974"/>
    </location>
</feature>
<feature type="region of interest" description="Disordered" evidence="6">
    <location>
        <begin position="77"/>
        <end position="151"/>
    </location>
</feature>
<feature type="compositionally biased region" description="Polar residues" evidence="6">
    <location>
        <begin position="114"/>
        <end position="128"/>
    </location>
</feature>
<dbReference type="InterPro" id="IPR002885">
    <property type="entry name" value="PPR_rpt"/>
</dbReference>
<accession>A0A1B9GHA4</accession>
<evidence type="ECO:0008006" key="9">
    <source>
        <dbReference type="Google" id="ProtNLM"/>
    </source>
</evidence>
<feature type="region of interest" description="Disordered" evidence="6">
    <location>
        <begin position="626"/>
        <end position="646"/>
    </location>
</feature>
<dbReference type="Gene3D" id="1.25.40.10">
    <property type="entry name" value="Tetratricopeptide repeat domain"/>
    <property type="match status" value="1"/>
</dbReference>
<dbReference type="EMBL" id="KV700150">
    <property type="protein sequence ID" value="OCF30420.1"/>
    <property type="molecule type" value="Genomic_DNA"/>
</dbReference>
<comment type="similarity">
    <text evidence="1">Belongs to the CCM1 family.</text>
</comment>
<evidence type="ECO:0000256" key="2">
    <source>
        <dbReference type="ARBA" id="ARBA00022737"/>
    </source>
</evidence>
<comment type="subunit">
    <text evidence="4">Binds to mitochondrial small subunit 15S rRNA.</text>
</comment>
<feature type="compositionally biased region" description="Basic and acidic residues" evidence="6">
    <location>
        <begin position="863"/>
        <end position="906"/>
    </location>
</feature>
<organism evidence="7 8">
    <name type="scientific">Kwoniella heveanensis BCC8398</name>
    <dbReference type="NCBI Taxonomy" id="1296120"/>
    <lineage>
        <taxon>Eukaryota</taxon>
        <taxon>Fungi</taxon>
        <taxon>Dikarya</taxon>
        <taxon>Basidiomycota</taxon>
        <taxon>Agaricomycotina</taxon>
        <taxon>Tremellomycetes</taxon>
        <taxon>Tremellales</taxon>
        <taxon>Cryptococcaceae</taxon>
        <taxon>Kwoniella</taxon>
    </lineage>
</organism>
<evidence type="ECO:0000256" key="4">
    <source>
        <dbReference type="ARBA" id="ARBA00044511"/>
    </source>
</evidence>
<evidence type="ECO:0000313" key="8">
    <source>
        <dbReference type="Proteomes" id="UP000092666"/>
    </source>
</evidence>
<gene>
    <name evidence="7" type="ORF">I316_07948</name>
</gene>
<reference evidence="7 8" key="1">
    <citation type="submission" date="2013-07" db="EMBL/GenBank/DDBJ databases">
        <title>The Genome Sequence of Cryptococcus heveanensis BCC8398.</title>
        <authorList>
            <consortium name="The Broad Institute Genome Sequencing Platform"/>
            <person name="Cuomo C."/>
            <person name="Litvintseva A."/>
            <person name="Chen Y."/>
            <person name="Heitman J."/>
            <person name="Sun S."/>
            <person name="Springer D."/>
            <person name="Dromer F."/>
            <person name="Young S.K."/>
            <person name="Zeng Q."/>
            <person name="Gargeya S."/>
            <person name="Fitzgerald M."/>
            <person name="Abouelleil A."/>
            <person name="Alvarado L."/>
            <person name="Berlin A.M."/>
            <person name="Chapman S.B."/>
            <person name="Dewar J."/>
            <person name="Goldberg J."/>
            <person name="Griggs A."/>
            <person name="Gujja S."/>
            <person name="Hansen M."/>
            <person name="Howarth C."/>
            <person name="Imamovic A."/>
            <person name="Larimer J."/>
            <person name="McCowan C."/>
            <person name="Murphy C."/>
            <person name="Pearson M."/>
            <person name="Priest M."/>
            <person name="Roberts A."/>
            <person name="Saif S."/>
            <person name="Shea T."/>
            <person name="Sykes S."/>
            <person name="Wortman J."/>
            <person name="Nusbaum C."/>
            <person name="Birren B."/>
        </authorList>
    </citation>
    <scope>NUCLEOTIDE SEQUENCE [LARGE SCALE GENOMIC DNA]</scope>
    <source>
        <strain evidence="7 8">BCC8398</strain>
    </source>
</reference>
<dbReference type="Pfam" id="PF13041">
    <property type="entry name" value="PPR_2"/>
    <property type="match status" value="1"/>
</dbReference>
<evidence type="ECO:0000256" key="3">
    <source>
        <dbReference type="ARBA" id="ARBA00044493"/>
    </source>
</evidence>
<dbReference type="PANTHER" id="PTHR47447:SF28">
    <property type="entry name" value="PENTACOTRIPEPTIDE-REPEAT REGION OF PRORP DOMAIN-CONTAINING PROTEIN"/>
    <property type="match status" value="1"/>
</dbReference>
<dbReference type="AlphaFoldDB" id="A0A1B9GHA4"/>
<sequence>MLAVLRSTSTVRPISSACLRAPILREYHGDPGPSSSNHRQSRRTVLRHAATTGSKRSSIAVNANKNLLDAILDAPTPTRAGAKASSPASASMSNIGRRPSSTSSPLVKSLRLPTPQTRPGSVASNSRRGTLKAQTKAAGNPHQLIEKREETPYDTSMKLRRWIAKHPKNLTQAQTEEVIAIVTEARSNLVNAPVWNVLLGYMGRMQKFDRMWKLYNDMKKRGIQPTSRTYSTMLNAYAGASHSLEAMDRSSTPRAVEERTISRVTILFEQFQKYLKAKLASHQPSSASEPDLDDDLGLTSTKEGEVLREAEEEKAIATPQNEQIAKDDEIDVAPINAYLKFLGRHGMFSEMQKIYISMDTDGPLSPDIVTYTTIFATLHHSLLDHPRPATQPGNSNATNRKPQPELSIGPTARGIWDRCVRQFGKVHDKNRRIDNELLIHALTCFLRGRHEDQGFALKLIHQIWSLPPPGQSSFGVSSPAASSASTEPIPFLGSAVSSASTQSQLSGLPHLEPNLEAATALIQVLHSISRPHLGTHYTTLLLSNPKISFAADVRFLQSSMNVYASTGDVAGVMNLLDSFQISSGRQGWDMRAWRAAMTGARWAGDFDAALTIFRRAVHLPLEVENDDPQTKADNLKPYKWSPPNNQSEDVRGIKWVRPQPIPVDAGMLSNLLKTAMQKSNKDVKMALNIFAYLGGEKKIVVFPPTGQPLSELDPERVMRDHNHMTDSMKSELGRVFDLVKTLERATERLGSTGGAGAYARLKENFNDILRVWGEYDTVNSVRPVRSKGEIDLSQDLSVGKTVGPRRNEQRSPRTPDQSEPGSSDRHFSKNWTTADTGSSGRNDGASAYDTYAELYPGRHRAARRSDVDRDDGIRNTEHGRQPVRDPEGRSGRTERSAFKSRNERDTSANMEEYVPRKPFGGESRERGWSNIRGERTSRSRFGSERELRAPSSFGFGGKGNQESGRASGFGSTKKTFGLRRD</sequence>
<feature type="region of interest" description="Disordered" evidence="6">
    <location>
        <begin position="385"/>
        <end position="408"/>
    </location>
</feature>
<feature type="region of interest" description="Disordered" evidence="6">
    <location>
        <begin position="792"/>
        <end position="845"/>
    </location>
</feature>
<evidence type="ECO:0000256" key="1">
    <source>
        <dbReference type="ARBA" id="ARBA00006192"/>
    </source>
</evidence>
<name>A0A1B9GHA4_9TREE</name>
<feature type="region of interest" description="Disordered" evidence="6">
    <location>
        <begin position="859"/>
        <end position="981"/>
    </location>
</feature>
<dbReference type="InterPro" id="IPR011990">
    <property type="entry name" value="TPR-like_helical_dom_sf"/>
</dbReference>
<dbReference type="OrthoDB" id="185373at2759"/>
<feature type="repeat" description="PPR" evidence="5">
    <location>
        <begin position="191"/>
        <end position="225"/>
    </location>
</feature>
<feature type="region of interest" description="Disordered" evidence="6">
    <location>
        <begin position="26"/>
        <end position="58"/>
    </location>
</feature>
<evidence type="ECO:0000313" key="7">
    <source>
        <dbReference type="EMBL" id="OCF30420.1"/>
    </source>
</evidence>
<dbReference type="PROSITE" id="PS51375">
    <property type="entry name" value="PPR"/>
    <property type="match status" value="1"/>
</dbReference>
<protein>
    <recommendedName>
        <fullName evidence="9">Pentatricopeptide repeat protein</fullName>
    </recommendedName>
</protein>
<reference evidence="8" key="2">
    <citation type="submission" date="2013-12" db="EMBL/GenBank/DDBJ databases">
        <title>Evolution of pathogenesis and genome organization in the Tremellales.</title>
        <authorList>
            <person name="Cuomo C."/>
            <person name="Litvintseva A."/>
            <person name="Heitman J."/>
            <person name="Chen Y."/>
            <person name="Sun S."/>
            <person name="Springer D."/>
            <person name="Dromer F."/>
            <person name="Young S."/>
            <person name="Zeng Q."/>
            <person name="Chapman S."/>
            <person name="Gujja S."/>
            <person name="Saif S."/>
            <person name="Birren B."/>
        </authorList>
    </citation>
    <scope>NUCLEOTIDE SEQUENCE [LARGE SCALE GENOMIC DNA]</scope>
    <source>
        <strain evidence="8">BCC8398</strain>
    </source>
</reference>
<proteinExistence type="inferred from homology"/>
<keyword evidence="2" id="KW-0677">Repeat</keyword>
<dbReference type="STRING" id="1296120.A0A1B9GHA4"/>
<feature type="compositionally biased region" description="Polar residues" evidence="6">
    <location>
        <begin position="829"/>
        <end position="841"/>
    </location>
</feature>
<feature type="compositionally biased region" description="Basic and acidic residues" evidence="6">
    <location>
        <begin position="922"/>
        <end position="948"/>
    </location>
</feature>
<evidence type="ECO:0000256" key="6">
    <source>
        <dbReference type="SAM" id="MobiDB-lite"/>
    </source>
</evidence>
<comment type="function">
    <text evidence="3">Regulates mitochondrial small subunit maturation by controlling 15S rRNA 5'-end processing. Localizes to the 5' precursor of the 15S rRNA in a position that is subsequently occupied by mS47 in the mature yeast mtSSU. Uses structure and sequence-specific RNA recognition, binding to a single-stranded region of the precursor and specifically recognizing bases -6 to -1. The exchange of Ccm1 for mS47 is coupled to the irreversible removal of precursor rRNA that is accompanied by conformational changes of the mitoribosomal proteins uS5m and mS26. These conformational changes signal completion of 5'-end rRNA processing through protection of the mature 5'-end of the 15S rRNA and stabilization of mS47. The removal of the 5' precursor together with the dissociation of Ccm1 may be catalyzed by the 5'-3' exoribonuclease Pet127. Involved in the specific removal of group I introns in mitochondrial encoded transcripts.</text>
</comment>
<feature type="compositionally biased region" description="Polar residues" evidence="6">
    <location>
        <begin position="391"/>
        <end position="401"/>
    </location>
</feature>
<dbReference type="Proteomes" id="UP000092666">
    <property type="component" value="Unassembled WGS sequence"/>
</dbReference>
<dbReference type="NCBIfam" id="TIGR00756">
    <property type="entry name" value="PPR"/>
    <property type="match status" value="1"/>
</dbReference>
<feature type="compositionally biased region" description="Low complexity" evidence="6">
    <location>
        <begin position="80"/>
        <end position="93"/>
    </location>
</feature>
<dbReference type="PANTHER" id="PTHR47447">
    <property type="entry name" value="OS03G0856100 PROTEIN"/>
    <property type="match status" value="1"/>
</dbReference>